<dbReference type="Proteomes" id="UP000361836">
    <property type="component" value="Unassembled WGS sequence"/>
</dbReference>
<evidence type="ECO:0000256" key="5">
    <source>
        <dbReference type="ARBA" id="ARBA00023284"/>
    </source>
</evidence>
<evidence type="ECO:0000313" key="11">
    <source>
        <dbReference type="Proteomes" id="UP000361836"/>
    </source>
</evidence>
<dbReference type="AlphaFoldDB" id="A0A5K1J720"/>
<dbReference type="InterPro" id="IPR005746">
    <property type="entry name" value="Thioredoxin"/>
</dbReference>
<feature type="site" description="Contributes to redox potential value" evidence="7">
    <location>
        <position position="31"/>
    </location>
</feature>
<name>A0A5K1J720_9ACTN</name>
<gene>
    <name evidence="10" type="primary">trxA_2</name>
    <name evidence="10" type="ORF">KCJAJFAP_00588</name>
</gene>
<dbReference type="InterPro" id="IPR013766">
    <property type="entry name" value="Thioredoxin_domain"/>
</dbReference>
<evidence type="ECO:0000256" key="7">
    <source>
        <dbReference type="PIRSR" id="PIRSR000077-1"/>
    </source>
</evidence>
<dbReference type="EMBL" id="CABWIE010000030">
    <property type="protein sequence ID" value="VWL99358.1"/>
    <property type="molecule type" value="Genomic_DNA"/>
</dbReference>
<dbReference type="SUPFAM" id="SSF52833">
    <property type="entry name" value="Thioredoxin-like"/>
    <property type="match status" value="1"/>
</dbReference>
<reference evidence="10 11" key="1">
    <citation type="submission" date="2019-10" db="EMBL/GenBank/DDBJ databases">
        <authorList>
            <person name="Wolf R A."/>
        </authorList>
    </citation>
    <scope>NUCLEOTIDE SEQUENCE [LARGE SCALE GENOMIC DNA]</scope>
    <source>
        <strain evidence="10">Collinsella_aerofaciens_MC2</strain>
    </source>
</reference>
<evidence type="ECO:0000259" key="9">
    <source>
        <dbReference type="PROSITE" id="PS51352"/>
    </source>
</evidence>
<keyword evidence="11" id="KW-1185">Reference proteome</keyword>
<feature type="active site" description="Nucleophile" evidence="7">
    <location>
        <position position="33"/>
    </location>
</feature>
<dbReference type="PANTHER" id="PTHR45663:SF11">
    <property type="entry name" value="GEO12009P1"/>
    <property type="match status" value="1"/>
</dbReference>
<keyword evidence="3" id="KW-0249">Electron transport</keyword>
<dbReference type="Gene3D" id="3.40.30.10">
    <property type="entry name" value="Glutaredoxin"/>
    <property type="match status" value="1"/>
</dbReference>
<evidence type="ECO:0000256" key="1">
    <source>
        <dbReference type="ARBA" id="ARBA00008987"/>
    </source>
</evidence>
<evidence type="ECO:0000256" key="8">
    <source>
        <dbReference type="PIRSR" id="PIRSR000077-4"/>
    </source>
</evidence>
<dbReference type="PIRSF" id="PIRSF000077">
    <property type="entry name" value="Thioredoxin"/>
    <property type="match status" value="1"/>
</dbReference>
<dbReference type="PROSITE" id="PS51352">
    <property type="entry name" value="THIOREDOXIN_2"/>
    <property type="match status" value="1"/>
</dbReference>
<feature type="site" description="Contributes to redox potential value" evidence="7">
    <location>
        <position position="32"/>
    </location>
</feature>
<dbReference type="Pfam" id="PF00085">
    <property type="entry name" value="Thioredoxin"/>
    <property type="match status" value="1"/>
</dbReference>
<protein>
    <recommendedName>
        <fullName evidence="6">Thioredoxin</fullName>
    </recommendedName>
</protein>
<proteinExistence type="inferred from homology"/>
<feature type="disulfide bond" description="Redox-active" evidence="8">
    <location>
        <begin position="30"/>
        <end position="33"/>
    </location>
</feature>
<organism evidence="10 11">
    <name type="scientific">Collinsella aerofaciens</name>
    <dbReference type="NCBI Taxonomy" id="74426"/>
    <lineage>
        <taxon>Bacteria</taxon>
        <taxon>Bacillati</taxon>
        <taxon>Actinomycetota</taxon>
        <taxon>Coriobacteriia</taxon>
        <taxon>Coriobacteriales</taxon>
        <taxon>Coriobacteriaceae</taxon>
        <taxon>Collinsella</taxon>
    </lineage>
</organism>
<evidence type="ECO:0000256" key="6">
    <source>
        <dbReference type="PIRNR" id="PIRNR000077"/>
    </source>
</evidence>
<accession>A0A5K1J720</accession>
<dbReference type="PANTHER" id="PTHR45663">
    <property type="entry name" value="GEO12009P1"/>
    <property type="match status" value="1"/>
</dbReference>
<evidence type="ECO:0000313" key="10">
    <source>
        <dbReference type="EMBL" id="VWL99358.1"/>
    </source>
</evidence>
<keyword evidence="4 8" id="KW-1015">Disulfide bond</keyword>
<evidence type="ECO:0000256" key="4">
    <source>
        <dbReference type="ARBA" id="ARBA00023157"/>
    </source>
</evidence>
<feature type="domain" description="Thioredoxin" evidence="9">
    <location>
        <begin position="1"/>
        <end position="106"/>
    </location>
</feature>
<feature type="active site" description="Nucleophile" evidence="7">
    <location>
        <position position="30"/>
    </location>
</feature>
<keyword evidence="2" id="KW-0813">Transport</keyword>
<feature type="site" description="Deprotonates C-terminal active site Cys" evidence="7">
    <location>
        <position position="24"/>
    </location>
</feature>
<dbReference type="GO" id="GO:0005737">
    <property type="term" value="C:cytoplasm"/>
    <property type="evidence" value="ECO:0007669"/>
    <property type="project" value="TreeGrafter"/>
</dbReference>
<dbReference type="InterPro" id="IPR036249">
    <property type="entry name" value="Thioredoxin-like_sf"/>
</dbReference>
<keyword evidence="5 8" id="KW-0676">Redox-active center</keyword>
<dbReference type="CDD" id="cd02947">
    <property type="entry name" value="TRX_family"/>
    <property type="match status" value="1"/>
</dbReference>
<evidence type="ECO:0000256" key="3">
    <source>
        <dbReference type="ARBA" id="ARBA00022982"/>
    </source>
</evidence>
<evidence type="ECO:0000256" key="2">
    <source>
        <dbReference type="ARBA" id="ARBA00022448"/>
    </source>
</evidence>
<dbReference type="GO" id="GO:0015035">
    <property type="term" value="F:protein-disulfide reductase activity"/>
    <property type="evidence" value="ECO:0007669"/>
    <property type="project" value="InterPro"/>
</dbReference>
<comment type="similarity">
    <text evidence="1 6">Belongs to the thioredoxin family.</text>
</comment>
<sequence length="106" mass="11569">MAERIDAASFEERVLKADKPVLVDFYSDTCIPCKRLNPQLTKLEEARAGELIVVKVNINFDTQVAVDNGVMAAPTLVLFQGGKEAGRTVGFKALKELEEFIDGALA</sequence>
<dbReference type="RefSeq" id="WP_152076760.1">
    <property type="nucleotide sequence ID" value="NZ_CAAKNU010000106.1"/>
</dbReference>